<sequence length="175" mass="20796">MFDFIKKLKKSQTNGWIVGLFKKPAPASPDESDRQMLARVARQFFWLFIILFFFEDLLDFAVEIVHSVFEILHLLIEFIEGYIEEILEHLLHTDHHQSETIIVNAVLLIGMYGFYRFVRAFPRIVRRLKRSCYAAWLKYKRNKLAYWQALLPEQKIKLTAAYLVGLAILLFWLTL</sequence>
<name>A0A4P9UM75_METBY</name>
<organism evidence="2 3">
    <name type="scientific">Methylotuvimicrobium buryatense</name>
    <name type="common">Methylomicrobium buryatense</name>
    <dbReference type="NCBI Taxonomy" id="95641"/>
    <lineage>
        <taxon>Bacteria</taxon>
        <taxon>Pseudomonadati</taxon>
        <taxon>Pseudomonadota</taxon>
        <taxon>Gammaproteobacteria</taxon>
        <taxon>Methylococcales</taxon>
        <taxon>Methylococcaceae</taxon>
        <taxon>Methylotuvimicrobium</taxon>
    </lineage>
</organism>
<feature type="transmembrane region" description="Helical" evidence="1">
    <location>
        <begin position="44"/>
        <end position="65"/>
    </location>
</feature>
<feature type="transmembrane region" description="Helical" evidence="1">
    <location>
        <begin position="101"/>
        <end position="118"/>
    </location>
</feature>
<keyword evidence="1" id="KW-0472">Membrane</keyword>
<dbReference type="AlphaFoldDB" id="A0A4P9UM75"/>
<evidence type="ECO:0000313" key="2">
    <source>
        <dbReference type="EMBL" id="QCW82328.1"/>
    </source>
</evidence>
<protein>
    <submittedName>
        <fullName evidence="2">Uncharacterized protein</fullName>
    </submittedName>
</protein>
<dbReference type="RefSeq" id="WP_017839841.1">
    <property type="nucleotide sequence ID" value="NZ_CP035467.1"/>
</dbReference>
<proteinExistence type="predicted"/>
<keyword evidence="3" id="KW-1185">Reference proteome</keyword>
<keyword evidence="1" id="KW-0812">Transmembrane</keyword>
<keyword evidence="1" id="KW-1133">Transmembrane helix</keyword>
<gene>
    <name evidence="2" type="ORF">EQU24_08795</name>
</gene>
<evidence type="ECO:0000256" key="1">
    <source>
        <dbReference type="SAM" id="Phobius"/>
    </source>
</evidence>
<feature type="transmembrane region" description="Helical" evidence="1">
    <location>
        <begin position="156"/>
        <end position="174"/>
    </location>
</feature>
<reference evidence="3" key="1">
    <citation type="journal article" date="2019" name="J. Bacteriol.">
        <title>A Mutagenic Screen Identifies a TonB-Dependent Receptor Required for the Lanthanide Metal Switch in the Type I Methanotroph 'Methylotuvimicrobium buryatense' 5GB1C.</title>
        <authorList>
            <person name="Groom J.D."/>
            <person name="Ford S.M."/>
            <person name="Pesesky M.W."/>
            <person name="Lidstrom M.E."/>
        </authorList>
    </citation>
    <scope>NUCLEOTIDE SEQUENCE [LARGE SCALE GENOMIC DNA]</scope>
    <source>
        <strain evidence="3">5GB1C</strain>
    </source>
</reference>
<dbReference type="Proteomes" id="UP000305881">
    <property type="component" value="Chromosome"/>
</dbReference>
<dbReference type="KEGG" id="mbur:EQU24_08795"/>
<accession>A0A4P9UM75</accession>
<dbReference type="OrthoDB" id="5574212at2"/>
<dbReference type="EMBL" id="CP035467">
    <property type="protein sequence ID" value="QCW82328.1"/>
    <property type="molecule type" value="Genomic_DNA"/>
</dbReference>
<evidence type="ECO:0000313" key="3">
    <source>
        <dbReference type="Proteomes" id="UP000305881"/>
    </source>
</evidence>
<dbReference type="STRING" id="675511.GCA_000341735_01269"/>